<protein>
    <recommendedName>
        <fullName evidence="5">Glycosyltransferase 61 catalytic domain-containing protein</fullName>
    </recommendedName>
</protein>
<keyword evidence="7" id="KW-1185">Reference proteome</keyword>
<keyword evidence="3" id="KW-0808">Transferase</keyword>
<dbReference type="GO" id="GO:0000139">
    <property type="term" value="C:Golgi membrane"/>
    <property type="evidence" value="ECO:0007669"/>
    <property type="project" value="UniProtKB-SubCell"/>
</dbReference>
<evidence type="ECO:0000256" key="3">
    <source>
        <dbReference type="ARBA" id="ARBA00022679"/>
    </source>
</evidence>
<evidence type="ECO:0000256" key="4">
    <source>
        <dbReference type="ARBA" id="ARBA00023180"/>
    </source>
</evidence>
<dbReference type="PANTHER" id="PTHR20961">
    <property type="entry name" value="GLYCOSYLTRANSFERASE"/>
    <property type="match status" value="1"/>
</dbReference>
<dbReference type="EMBL" id="JAATIQ010000023">
    <property type="protein sequence ID" value="KAF4398812.1"/>
    <property type="molecule type" value="Genomic_DNA"/>
</dbReference>
<evidence type="ECO:0000256" key="2">
    <source>
        <dbReference type="ARBA" id="ARBA00022676"/>
    </source>
</evidence>
<dbReference type="Pfam" id="PF04577">
    <property type="entry name" value="Glyco_transf_61"/>
    <property type="match status" value="1"/>
</dbReference>
<accession>A0A7J6HUC3</accession>
<organism evidence="6 7">
    <name type="scientific">Cannabis sativa</name>
    <name type="common">Hemp</name>
    <name type="synonym">Marijuana</name>
    <dbReference type="NCBI Taxonomy" id="3483"/>
    <lineage>
        <taxon>Eukaryota</taxon>
        <taxon>Viridiplantae</taxon>
        <taxon>Streptophyta</taxon>
        <taxon>Embryophyta</taxon>
        <taxon>Tracheophyta</taxon>
        <taxon>Spermatophyta</taxon>
        <taxon>Magnoliopsida</taxon>
        <taxon>eudicotyledons</taxon>
        <taxon>Gunneridae</taxon>
        <taxon>Pentapetalae</taxon>
        <taxon>rosids</taxon>
        <taxon>fabids</taxon>
        <taxon>Rosales</taxon>
        <taxon>Cannabaceae</taxon>
        <taxon>Cannabis</taxon>
    </lineage>
</organism>
<feature type="domain" description="Glycosyltransferase 61 catalytic" evidence="5">
    <location>
        <begin position="126"/>
        <end position="234"/>
    </location>
</feature>
<evidence type="ECO:0000259" key="5">
    <source>
        <dbReference type="Pfam" id="PF04577"/>
    </source>
</evidence>
<sequence>MSRIRELTIVSGPKGPRCEVQHKASALVFSAGGYTGNFFHEFNDGFIPLYITINSLFNGEDDIVLVISKSRDWWINKYSDLLQSFSKHPIINLDNDTTTHCFSSAKLGLITHGFMTIHPKLNPKSLTLSHFRAFLEKSYTKKLNHRRISVERSLIRPQLVLVSRPSGAGRVLLNTDEVKKEAENVGFDVILFEPSATTTLSSTFEMINMSHVLVGVHGAALTHSLFLRPGSVFIQVVPLGVGWLAEVCFGNPARDLGFKYMEYRISSQESSLVEKYRKEEMIIKDPVAYRGQNWSNDIMEVYLKEQNIRLDLLRFRKYLKKAYKKSRRIMEKEGMQN</sequence>
<evidence type="ECO:0000313" key="6">
    <source>
        <dbReference type="EMBL" id="KAF4398812.1"/>
    </source>
</evidence>
<dbReference type="InterPro" id="IPR007657">
    <property type="entry name" value="Glycosyltransferase_61"/>
</dbReference>
<dbReference type="GO" id="GO:0016763">
    <property type="term" value="F:pentosyltransferase activity"/>
    <property type="evidence" value="ECO:0007669"/>
    <property type="project" value="UniProtKB-ARBA"/>
</dbReference>
<evidence type="ECO:0000313" key="7">
    <source>
        <dbReference type="Proteomes" id="UP000583929"/>
    </source>
</evidence>
<comment type="caution">
    <text evidence="6">The sequence shown here is derived from an EMBL/GenBank/DDBJ whole genome shotgun (WGS) entry which is preliminary data.</text>
</comment>
<name>A0A7J6HUC3_CANSA</name>
<keyword evidence="4" id="KW-0325">Glycoprotein</keyword>
<dbReference type="AlphaFoldDB" id="A0A7J6HUC3"/>
<dbReference type="PANTHER" id="PTHR20961:SF98">
    <property type="entry name" value="GLYCOSYLTRANSFERASE"/>
    <property type="match status" value="1"/>
</dbReference>
<evidence type="ECO:0000256" key="1">
    <source>
        <dbReference type="ARBA" id="ARBA00004323"/>
    </source>
</evidence>
<keyword evidence="2" id="KW-0328">Glycosyltransferase</keyword>
<comment type="subcellular location">
    <subcellularLocation>
        <location evidence="1">Golgi apparatus membrane</location>
        <topology evidence="1">Single-pass type II membrane protein</topology>
    </subcellularLocation>
</comment>
<gene>
    <name evidence="6" type="ORF">G4B88_028175</name>
</gene>
<proteinExistence type="predicted"/>
<reference evidence="6 7" key="1">
    <citation type="journal article" date="2020" name="bioRxiv">
        <title>Sequence and annotation of 42 cannabis genomes reveals extensive copy number variation in cannabinoid synthesis and pathogen resistance genes.</title>
        <authorList>
            <person name="Mckernan K.J."/>
            <person name="Helbert Y."/>
            <person name="Kane L.T."/>
            <person name="Ebling H."/>
            <person name="Zhang L."/>
            <person name="Liu B."/>
            <person name="Eaton Z."/>
            <person name="Mclaughlin S."/>
            <person name="Kingan S."/>
            <person name="Baybayan P."/>
            <person name="Concepcion G."/>
            <person name="Jordan M."/>
            <person name="Riva A."/>
            <person name="Barbazuk W."/>
            <person name="Harkins T."/>
        </authorList>
    </citation>
    <scope>NUCLEOTIDE SEQUENCE [LARGE SCALE GENOMIC DNA]</scope>
    <source>
        <strain evidence="7">cv. Jamaican Lion 4</strain>
        <tissue evidence="6">Leaf</tissue>
    </source>
</reference>
<dbReference type="Proteomes" id="UP000583929">
    <property type="component" value="Unassembled WGS sequence"/>
</dbReference>
<dbReference type="InterPro" id="IPR049625">
    <property type="entry name" value="Glyco_transf_61_cat"/>
</dbReference>